<dbReference type="SUPFAM" id="SSF103473">
    <property type="entry name" value="MFS general substrate transporter"/>
    <property type="match status" value="1"/>
</dbReference>
<protein>
    <submittedName>
        <fullName evidence="10">Putative MFS sugar transporter</fullName>
    </submittedName>
</protein>
<dbReference type="Pfam" id="PF00083">
    <property type="entry name" value="Sugar_tr"/>
    <property type="match status" value="1"/>
</dbReference>
<dbReference type="InterPro" id="IPR005829">
    <property type="entry name" value="Sugar_transporter_CS"/>
</dbReference>
<dbReference type="InterPro" id="IPR003663">
    <property type="entry name" value="Sugar/inositol_transpt"/>
</dbReference>
<proteinExistence type="inferred from homology"/>
<dbReference type="NCBIfam" id="TIGR00879">
    <property type="entry name" value="SP"/>
    <property type="match status" value="1"/>
</dbReference>
<feature type="transmembrane region" description="Helical" evidence="8">
    <location>
        <begin position="67"/>
        <end position="86"/>
    </location>
</feature>
<dbReference type="PANTHER" id="PTHR48022">
    <property type="entry name" value="PLASTIDIC GLUCOSE TRANSPORTER 4"/>
    <property type="match status" value="1"/>
</dbReference>
<reference evidence="10 11" key="1">
    <citation type="submission" date="2016-04" db="EMBL/GenBank/DDBJ databases">
        <title>A degradative enzymes factory behind the ericoid mycorrhizal symbiosis.</title>
        <authorList>
            <consortium name="DOE Joint Genome Institute"/>
            <person name="Martino E."/>
            <person name="Morin E."/>
            <person name="Grelet G."/>
            <person name="Kuo A."/>
            <person name="Kohler A."/>
            <person name="Daghino S."/>
            <person name="Barry K."/>
            <person name="Choi C."/>
            <person name="Cichocki N."/>
            <person name="Clum A."/>
            <person name="Copeland A."/>
            <person name="Hainaut M."/>
            <person name="Haridas S."/>
            <person name="Labutti K."/>
            <person name="Lindquist E."/>
            <person name="Lipzen A."/>
            <person name="Khouja H.-R."/>
            <person name="Murat C."/>
            <person name="Ohm R."/>
            <person name="Olson A."/>
            <person name="Spatafora J."/>
            <person name="Veneault-Fourrey C."/>
            <person name="Henrissat B."/>
            <person name="Grigoriev I."/>
            <person name="Martin F."/>
            <person name="Perotto S."/>
        </authorList>
    </citation>
    <scope>NUCLEOTIDE SEQUENCE [LARGE SCALE GENOMIC DNA]</scope>
    <source>
        <strain evidence="10 11">F</strain>
    </source>
</reference>
<evidence type="ECO:0000313" key="10">
    <source>
        <dbReference type="EMBL" id="PMD42174.1"/>
    </source>
</evidence>
<evidence type="ECO:0000256" key="8">
    <source>
        <dbReference type="SAM" id="Phobius"/>
    </source>
</evidence>
<dbReference type="FunFam" id="1.20.1250.20:FF:000134">
    <property type="entry name" value="MFS sugar transporter protein"/>
    <property type="match status" value="1"/>
</dbReference>
<feature type="transmembrane region" description="Helical" evidence="8">
    <location>
        <begin position="161"/>
        <end position="182"/>
    </location>
</feature>
<dbReference type="PRINTS" id="PR00171">
    <property type="entry name" value="SUGRTRNSPORT"/>
</dbReference>
<dbReference type="Gene3D" id="1.20.1250.20">
    <property type="entry name" value="MFS general substrate transporter like domains"/>
    <property type="match status" value="1"/>
</dbReference>
<sequence length="539" mass="59455">MAVRRTSAAERNASLRDQSLAVTSQVKAQDSWLERTLKPKKVTARYPFKGTALLYTTCGFGSLGDALFGYNSGIMSGLLVNPIFVARFYNKYGGADGTLTSVNPSITGISVSCLQLTAALGALIAGRLGDIIGRKKCVRIGAFIYFFSAFIQIFAGDFATFVAGRTIQGLGVGFLSMTVPIIQTEIAAPHRRGLMVGIEYTFLIAGYMLSCWVDYGFNFLLPDKMSWQGPFIVQIVLSFFLFAMSFFLPETPRWLAMNGFMDECLQTVADLHSNGDTEAEHVQQVFMEIQEAVVYEATLGKSTWKEMFTKYRKRTIVGITVQMFAQLNGINIISFYLPSTLAAAGFDNRKSLLYTAANALPYVAATVMTWWLADRWGRKPLLILGGVLMAVLLGVVCAFTEANLGIDTKANGQYAFVMLYNIVYGFTWGPMPWLLPAEIFPLRGRSKGMALATTSNWIFNFIIGMVSPDAFAGIHGYFYLIIGGFCLFSAGLAHFYYVETANHTLEEIAVAFGDKAFVGSDDEVMDVFEARNEKRDNMA</sequence>
<feature type="transmembrane region" description="Helical" evidence="8">
    <location>
        <begin position="478"/>
        <end position="498"/>
    </location>
</feature>
<dbReference type="OrthoDB" id="648285at2759"/>
<keyword evidence="4 8" id="KW-0812">Transmembrane</keyword>
<evidence type="ECO:0000256" key="4">
    <source>
        <dbReference type="ARBA" id="ARBA00022692"/>
    </source>
</evidence>
<dbReference type="PROSITE" id="PS00217">
    <property type="entry name" value="SUGAR_TRANSPORT_2"/>
    <property type="match status" value="1"/>
</dbReference>
<evidence type="ECO:0000256" key="5">
    <source>
        <dbReference type="ARBA" id="ARBA00022989"/>
    </source>
</evidence>
<dbReference type="Proteomes" id="UP000235786">
    <property type="component" value="Unassembled WGS sequence"/>
</dbReference>
<feature type="transmembrane region" description="Helical" evidence="8">
    <location>
        <begin position="315"/>
        <end position="337"/>
    </location>
</feature>
<evidence type="ECO:0000256" key="1">
    <source>
        <dbReference type="ARBA" id="ARBA00004141"/>
    </source>
</evidence>
<keyword evidence="5 8" id="KW-1133">Transmembrane helix</keyword>
<evidence type="ECO:0000256" key="3">
    <source>
        <dbReference type="ARBA" id="ARBA00022448"/>
    </source>
</evidence>
<evidence type="ECO:0000259" key="9">
    <source>
        <dbReference type="PROSITE" id="PS50850"/>
    </source>
</evidence>
<evidence type="ECO:0000313" key="11">
    <source>
        <dbReference type="Proteomes" id="UP000235786"/>
    </source>
</evidence>
<feature type="transmembrane region" description="Helical" evidence="8">
    <location>
        <begin position="448"/>
        <end position="466"/>
    </location>
</feature>
<dbReference type="PANTHER" id="PTHR48022:SF74">
    <property type="entry name" value="SUGAR TRANSPORTER, PUTATIVE (AFU_ORTHOLOGUE AFUA_8G02010)-RELATED"/>
    <property type="match status" value="1"/>
</dbReference>
<dbReference type="InterPro" id="IPR005828">
    <property type="entry name" value="MFS_sugar_transport-like"/>
</dbReference>
<keyword evidence="11" id="KW-1185">Reference proteome</keyword>
<gene>
    <name evidence="10" type="ORF">L207DRAFT_553400</name>
</gene>
<comment type="similarity">
    <text evidence="2 7">Belongs to the major facilitator superfamily. Sugar transporter (TC 2.A.1.1) family.</text>
</comment>
<dbReference type="GO" id="GO:0016020">
    <property type="term" value="C:membrane"/>
    <property type="evidence" value="ECO:0007669"/>
    <property type="project" value="UniProtKB-SubCell"/>
</dbReference>
<keyword evidence="10" id="KW-0762">Sugar transport</keyword>
<feature type="transmembrane region" description="Helical" evidence="8">
    <location>
        <begin position="106"/>
        <end position="125"/>
    </location>
</feature>
<dbReference type="InterPro" id="IPR020846">
    <property type="entry name" value="MFS_dom"/>
</dbReference>
<feature type="domain" description="Major facilitator superfamily (MFS) profile" evidence="9">
    <location>
        <begin position="57"/>
        <end position="501"/>
    </location>
</feature>
<dbReference type="GO" id="GO:0005351">
    <property type="term" value="F:carbohydrate:proton symporter activity"/>
    <property type="evidence" value="ECO:0007669"/>
    <property type="project" value="TreeGrafter"/>
</dbReference>
<accession>A0A2J6RUH6</accession>
<feature type="transmembrane region" description="Helical" evidence="8">
    <location>
        <begin position="352"/>
        <end position="373"/>
    </location>
</feature>
<dbReference type="AlphaFoldDB" id="A0A2J6RUH6"/>
<feature type="transmembrane region" description="Helical" evidence="8">
    <location>
        <begin position="227"/>
        <end position="248"/>
    </location>
</feature>
<name>A0A2J6RUH6_HYAVF</name>
<keyword evidence="6 8" id="KW-0472">Membrane</keyword>
<dbReference type="InterPro" id="IPR050360">
    <property type="entry name" value="MFS_Sugar_Transporters"/>
</dbReference>
<dbReference type="InterPro" id="IPR036259">
    <property type="entry name" value="MFS_trans_sf"/>
</dbReference>
<keyword evidence="3 7" id="KW-0813">Transport</keyword>
<feature type="transmembrane region" description="Helical" evidence="8">
    <location>
        <begin position="414"/>
        <end position="436"/>
    </location>
</feature>
<dbReference type="PROSITE" id="PS50850">
    <property type="entry name" value="MFS"/>
    <property type="match status" value="1"/>
</dbReference>
<evidence type="ECO:0000256" key="6">
    <source>
        <dbReference type="ARBA" id="ARBA00023136"/>
    </source>
</evidence>
<organism evidence="10 11">
    <name type="scientific">Hyaloscypha variabilis (strain UAMH 11265 / GT02V1 / F)</name>
    <name type="common">Meliniomyces variabilis</name>
    <dbReference type="NCBI Taxonomy" id="1149755"/>
    <lineage>
        <taxon>Eukaryota</taxon>
        <taxon>Fungi</taxon>
        <taxon>Dikarya</taxon>
        <taxon>Ascomycota</taxon>
        <taxon>Pezizomycotina</taxon>
        <taxon>Leotiomycetes</taxon>
        <taxon>Helotiales</taxon>
        <taxon>Hyaloscyphaceae</taxon>
        <taxon>Hyaloscypha</taxon>
        <taxon>Hyaloscypha variabilis</taxon>
    </lineage>
</organism>
<feature type="transmembrane region" description="Helical" evidence="8">
    <location>
        <begin position="380"/>
        <end position="402"/>
    </location>
</feature>
<evidence type="ECO:0000256" key="2">
    <source>
        <dbReference type="ARBA" id="ARBA00010992"/>
    </source>
</evidence>
<evidence type="ECO:0000256" key="7">
    <source>
        <dbReference type="RuleBase" id="RU003346"/>
    </source>
</evidence>
<feature type="transmembrane region" description="Helical" evidence="8">
    <location>
        <begin position="194"/>
        <end position="215"/>
    </location>
</feature>
<comment type="subcellular location">
    <subcellularLocation>
        <location evidence="1">Membrane</location>
        <topology evidence="1">Multi-pass membrane protein</topology>
    </subcellularLocation>
</comment>
<dbReference type="EMBL" id="KZ613943">
    <property type="protein sequence ID" value="PMD42174.1"/>
    <property type="molecule type" value="Genomic_DNA"/>
</dbReference>
<feature type="transmembrane region" description="Helical" evidence="8">
    <location>
        <begin position="137"/>
        <end position="155"/>
    </location>
</feature>